<name>A0A937VXN9_UNCTE</name>
<accession>A0A937VXN9</accession>
<comment type="caution">
    <text evidence="7">The sequence shown here is derived from an EMBL/GenBank/DDBJ whole genome shotgun (WGS) entry which is preliminary data.</text>
</comment>
<evidence type="ECO:0000256" key="5">
    <source>
        <dbReference type="ARBA" id="ARBA00023136"/>
    </source>
</evidence>
<evidence type="ECO:0000313" key="7">
    <source>
        <dbReference type="EMBL" id="MBM3222993.1"/>
    </source>
</evidence>
<feature type="transmembrane region" description="Helical" evidence="6">
    <location>
        <begin position="338"/>
        <end position="360"/>
    </location>
</feature>
<comment type="subcellular location">
    <subcellularLocation>
        <location evidence="1">Cell membrane</location>
        <topology evidence="1">Multi-pass membrane protein</topology>
    </subcellularLocation>
</comment>
<dbReference type="PANTHER" id="PTHR33529">
    <property type="entry name" value="SLR0882 PROTEIN-RELATED"/>
    <property type="match status" value="1"/>
</dbReference>
<organism evidence="7 8">
    <name type="scientific">Tectimicrobiota bacterium</name>
    <dbReference type="NCBI Taxonomy" id="2528274"/>
    <lineage>
        <taxon>Bacteria</taxon>
        <taxon>Pseudomonadati</taxon>
        <taxon>Nitrospinota/Tectimicrobiota group</taxon>
        <taxon>Candidatus Tectimicrobiota</taxon>
    </lineage>
</organism>
<evidence type="ECO:0000313" key="8">
    <source>
        <dbReference type="Proteomes" id="UP000712673"/>
    </source>
</evidence>
<reference evidence="7" key="1">
    <citation type="submission" date="2019-03" db="EMBL/GenBank/DDBJ databases">
        <title>Lake Tanganyika Metagenome-Assembled Genomes (MAGs).</title>
        <authorList>
            <person name="Tran P."/>
        </authorList>
    </citation>
    <scope>NUCLEOTIDE SEQUENCE</scope>
    <source>
        <strain evidence="7">K_DeepCast_65m_m2_066</strain>
    </source>
</reference>
<protein>
    <submittedName>
        <fullName evidence="7">YjgP/YjgQ family permease</fullName>
    </submittedName>
</protein>
<dbReference type="PANTHER" id="PTHR33529:SF6">
    <property type="entry name" value="YJGP_YJGQ FAMILY PERMEASE"/>
    <property type="match status" value="1"/>
</dbReference>
<dbReference type="InterPro" id="IPR005495">
    <property type="entry name" value="LptG/LptF_permease"/>
</dbReference>
<sequence>MRILDRYMFREFWPVFLLAIVVATLVLFVDKMLWLTALILRNRLDLLTSIQLFCYTLPTVSGLTLPIAFLIGCTLTFNRLSMDSEYVIFKAAGVSVYRMLIPLAVAGVGVYGLSSFVLMYVSPWGFQGLQRLFFDVVRSRAYYHLQAREFNDVFKGLVLYVERTLPEQERFEGIFIADTRSGVSQIITAASGTLSTEPEALQVVLHLQQGAIHRAVSEQRRYDILQFSTYNVVLDLDTRLARQTRDEARPRELFPTQFAGEMARRQALGKPTRDLVLYWHKLFALPFASLIFAGLGPALGVVQPKAGRSAGYVLGLGAIFLYYMCLTASDALTDRLPFFPAVLAAWFPNICMSGLTLWLLRQTARDVNAFEVNWLWEGALRRWRHWGAARAGADQKSRE</sequence>
<keyword evidence="2" id="KW-1003">Cell membrane</keyword>
<evidence type="ECO:0000256" key="1">
    <source>
        <dbReference type="ARBA" id="ARBA00004651"/>
    </source>
</evidence>
<dbReference type="GO" id="GO:0043190">
    <property type="term" value="C:ATP-binding cassette (ABC) transporter complex"/>
    <property type="evidence" value="ECO:0007669"/>
    <property type="project" value="TreeGrafter"/>
</dbReference>
<feature type="transmembrane region" description="Helical" evidence="6">
    <location>
        <begin position="12"/>
        <end position="40"/>
    </location>
</feature>
<evidence type="ECO:0000256" key="6">
    <source>
        <dbReference type="SAM" id="Phobius"/>
    </source>
</evidence>
<dbReference type="EMBL" id="VGLS01000081">
    <property type="protein sequence ID" value="MBM3222993.1"/>
    <property type="molecule type" value="Genomic_DNA"/>
</dbReference>
<dbReference type="AlphaFoldDB" id="A0A937VXN9"/>
<feature type="transmembrane region" description="Helical" evidence="6">
    <location>
        <begin position="52"/>
        <end position="77"/>
    </location>
</feature>
<feature type="transmembrane region" description="Helical" evidence="6">
    <location>
        <begin position="282"/>
        <end position="303"/>
    </location>
</feature>
<evidence type="ECO:0000256" key="2">
    <source>
        <dbReference type="ARBA" id="ARBA00022475"/>
    </source>
</evidence>
<dbReference type="Proteomes" id="UP000712673">
    <property type="component" value="Unassembled WGS sequence"/>
</dbReference>
<keyword evidence="3 6" id="KW-0812">Transmembrane</keyword>
<feature type="transmembrane region" description="Helical" evidence="6">
    <location>
        <begin position="97"/>
        <end position="121"/>
    </location>
</feature>
<dbReference type="Pfam" id="PF03739">
    <property type="entry name" value="LptF_LptG"/>
    <property type="match status" value="1"/>
</dbReference>
<evidence type="ECO:0000256" key="4">
    <source>
        <dbReference type="ARBA" id="ARBA00022989"/>
    </source>
</evidence>
<keyword evidence="4 6" id="KW-1133">Transmembrane helix</keyword>
<gene>
    <name evidence="7" type="ORF">FJZ47_04200</name>
</gene>
<evidence type="ECO:0000256" key="3">
    <source>
        <dbReference type="ARBA" id="ARBA00022692"/>
    </source>
</evidence>
<dbReference type="GO" id="GO:0015920">
    <property type="term" value="P:lipopolysaccharide transport"/>
    <property type="evidence" value="ECO:0007669"/>
    <property type="project" value="TreeGrafter"/>
</dbReference>
<proteinExistence type="predicted"/>
<keyword evidence="5 6" id="KW-0472">Membrane</keyword>
<feature type="transmembrane region" description="Helical" evidence="6">
    <location>
        <begin position="309"/>
        <end position="326"/>
    </location>
</feature>